<reference evidence="3 4" key="1">
    <citation type="submission" date="2017-09" db="EMBL/GenBank/DDBJ databases">
        <authorList>
            <person name="Ehlers B."/>
            <person name="Leendertz F.H."/>
        </authorList>
    </citation>
    <scope>NUCLEOTIDE SEQUENCE [LARGE SCALE GENOMIC DNA]</scope>
    <source>
        <strain evidence="3 4">CGMCC 4.6857</strain>
    </source>
</reference>
<dbReference type="InterPro" id="IPR028939">
    <property type="entry name" value="P5C_Rdtase_cat_N"/>
</dbReference>
<evidence type="ECO:0000313" key="4">
    <source>
        <dbReference type="Proteomes" id="UP000219612"/>
    </source>
</evidence>
<dbReference type="OrthoDB" id="5738121at2"/>
<evidence type="ECO:0000259" key="2">
    <source>
        <dbReference type="Pfam" id="PF03807"/>
    </source>
</evidence>
<dbReference type="AlphaFoldDB" id="A0A285J5J5"/>
<dbReference type="GO" id="GO:0016491">
    <property type="term" value="F:oxidoreductase activity"/>
    <property type="evidence" value="ECO:0007669"/>
    <property type="project" value="UniProtKB-KW"/>
</dbReference>
<dbReference type="InterPro" id="IPR051267">
    <property type="entry name" value="STEAP_metalloreductase"/>
</dbReference>
<dbReference type="Gene3D" id="3.40.50.720">
    <property type="entry name" value="NAD(P)-binding Rossmann-like Domain"/>
    <property type="match status" value="1"/>
</dbReference>
<dbReference type="Pfam" id="PF03807">
    <property type="entry name" value="F420_oxidored"/>
    <property type="match status" value="1"/>
</dbReference>
<proteinExistence type="predicted"/>
<organism evidence="3 4">
    <name type="scientific">Paractinoplanes atraurantiacus</name>
    <dbReference type="NCBI Taxonomy" id="1036182"/>
    <lineage>
        <taxon>Bacteria</taxon>
        <taxon>Bacillati</taxon>
        <taxon>Actinomycetota</taxon>
        <taxon>Actinomycetes</taxon>
        <taxon>Micromonosporales</taxon>
        <taxon>Micromonosporaceae</taxon>
        <taxon>Paractinoplanes</taxon>
    </lineage>
</organism>
<sequence length="205" mass="21505">MHIGVIGAGQLGATLAEWCAESGHDVAVTSRHPERLGDVVDHLGGHGVAMPVAEAVSFADIVLFAPPWETAHEAIDLAGGTLNGKIIIDVTNPVVPVLDGAPSGFEQLISWAPEAHWAKALNTLPTSVLSDRRGHDPLLAEFVCTDHTDARKATTLLIRDMGFAPFYAGGAGTARLTEPGGPLQHNPVDIFDATDALAEAMTVLR</sequence>
<dbReference type="PANTHER" id="PTHR14239:SF10">
    <property type="entry name" value="REDUCTASE"/>
    <property type="match status" value="1"/>
</dbReference>
<dbReference type="SUPFAM" id="SSF51735">
    <property type="entry name" value="NAD(P)-binding Rossmann-fold domains"/>
    <property type="match status" value="1"/>
</dbReference>
<keyword evidence="1" id="KW-0560">Oxidoreductase</keyword>
<feature type="domain" description="Pyrroline-5-carboxylate reductase catalytic N-terminal" evidence="2">
    <location>
        <begin position="3"/>
        <end position="93"/>
    </location>
</feature>
<dbReference type="InterPro" id="IPR036291">
    <property type="entry name" value="NAD(P)-bd_dom_sf"/>
</dbReference>
<dbReference type="PANTHER" id="PTHR14239">
    <property type="entry name" value="DUDULIN-RELATED"/>
    <property type="match status" value="1"/>
</dbReference>
<keyword evidence="4" id="KW-1185">Reference proteome</keyword>
<accession>A0A285J5J5</accession>
<name>A0A285J5J5_9ACTN</name>
<dbReference type="Proteomes" id="UP000219612">
    <property type="component" value="Unassembled WGS sequence"/>
</dbReference>
<evidence type="ECO:0000313" key="3">
    <source>
        <dbReference type="EMBL" id="SNY54371.1"/>
    </source>
</evidence>
<dbReference type="RefSeq" id="WP_097323393.1">
    <property type="nucleotide sequence ID" value="NZ_OBDY01000015.1"/>
</dbReference>
<evidence type="ECO:0000256" key="1">
    <source>
        <dbReference type="ARBA" id="ARBA00023002"/>
    </source>
</evidence>
<dbReference type="EMBL" id="OBDY01000015">
    <property type="protein sequence ID" value="SNY54371.1"/>
    <property type="molecule type" value="Genomic_DNA"/>
</dbReference>
<protein>
    <recommendedName>
        <fullName evidence="2">Pyrroline-5-carboxylate reductase catalytic N-terminal domain-containing protein</fullName>
    </recommendedName>
</protein>
<gene>
    <name evidence="3" type="ORF">SAMN05421748_11558</name>
</gene>